<dbReference type="PRINTS" id="PR00452">
    <property type="entry name" value="SH3DOMAIN"/>
</dbReference>
<dbReference type="InterPro" id="IPR001452">
    <property type="entry name" value="SH3_domain"/>
</dbReference>
<feature type="repeat" description="ANK" evidence="7">
    <location>
        <begin position="302"/>
        <end position="334"/>
    </location>
</feature>
<feature type="compositionally biased region" description="Pro residues" evidence="9">
    <location>
        <begin position="196"/>
        <end position="211"/>
    </location>
</feature>
<evidence type="ECO:0000259" key="10">
    <source>
        <dbReference type="PROSITE" id="PS50002"/>
    </source>
</evidence>
<dbReference type="FunFam" id="1.25.40.20:FF:000008">
    <property type="entry name" value="Apoptosis-stimulating of p53 protein 2 isoform 1"/>
    <property type="match status" value="1"/>
</dbReference>
<evidence type="ECO:0000256" key="6">
    <source>
        <dbReference type="ARBA" id="ARBA00023242"/>
    </source>
</evidence>
<organism evidence="11 12">
    <name type="scientific">Strigops habroptila</name>
    <name type="common">Kakapo</name>
    <dbReference type="NCBI Taxonomy" id="2489341"/>
    <lineage>
        <taxon>Eukaryota</taxon>
        <taxon>Metazoa</taxon>
        <taxon>Chordata</taxon>
        <taxon>Craniata</taxon>
        <taxon>Vertebrata</taxon>
        <taxon>Euteleostomi</taxon>
        <taxon>Archelosauria</taxon>
        <taxon>Archosauria</taxon>
        <taxon>Dinosauria</taxon>
        <taxon>Saurischia</taxon>
        <taxon>Theropoda</taxon>
        <taxon>Coelurosauria</taxon>
        <taxon>Aves</taxon>
        <taxon>Neognathae</taxon>
        <taxon>Neoaves</taxon>
        <taxon>Telluraves</taxon>
        <taxon>Australaves</taxon>
        <taxon>Psittaciformes</taxon>
        <taxon>Psittacidae</taxon>
        <taxon>Strigops</taxon>
    </lineage>
</organism>
<evidence type="ECO:0000256" key="9">
    <source>
        <dbReference type="SAM" id="MobiDB-lite"/>
    </source>
</evidence>
<feature type="compositionally biased region" description="Pro residues" evidence="9">
    <location>
        <begin position="222"/>
        <end position="233"/>
    </location>
</feature>
<dbReference type="SMART" id="SM00326">
    <property type="entry name" value="SH3"/>
    <property type="match status" value="1"/>
</dbReference>
<dbReference type="GeneTree" id="ENSGT00940000160551"/>
<dbReference type="GO" id="GO:0045171">
    <property type="term" value="C:intercellular bridge"/>
    <property type="evidence" value="ECO:0007669"/>
    <property type="project" value="Ensembl"/>
</dbReference>
<proteinExistence type="predicted"/>
<evidence type="ECO:0000256" key="8">
    <source>
        <dbReference type="PROSITE-ProRule" id="PRU00192"/>
    </source>
</evidence>
<dbReference type="Pfam" id="PF12796">
    <property type="entry name" value="Ank_2"/>
    <property type="match status" value="1"/>
</dbReference>
<protein>
    <submittedName>
        <fullName evidence="11">Protein phosphatase 1 regulatory subunit 13 like</fullName>
    </submittedName>
</protein>
<dbReference type="GO" id="GO:0050728">
    <property type="term" value="P:negative regulation of inflammatory response"/>
    <property type="evidence" value="ECO:0007669"/>
    <property type="project" value="Ensembl"/>
</dbReference>
<dbReference type="OMA" id="VERECWV"/>
<dbReference type="GO" id="GO:0002039">
    <property type="term" value="F:p53 binding"/>
    <property type="evidence" value="ECO:0007669"/>
    <property type="project" value="InterPro"/>
</dbReference>
<dbReference type="InParanoid" id="A0A672UM29"/>
<dbReference type="PROSITE" id="PS50002">
    <property type="entry name" value="SH3"/>
    <property type="match status" value="1"/>
</dbReference>
<dbReference type="PANTHER" id="PTHR24131:SF17">
    <property type="entry name" value="RELA-ASSOCIATED INHIBITOR ISOFORM X1"/>
    <property type="match status" value="1"/>
</dbReference>
<keyword evidence="5 7" id="KW-0040">ANK repeat</keyword>
<keyword evidence="12" id="KW-1185">Reference proteome</keyword>
<comment type="subcellular location">
    <subcellularLocation>
        <location evidence="1">Nucleus</location>
    </subcellularLocation>
</comment>
<keyword evidence="6" id="KW-0539">Nucleus</keyword>
<feature type="compositionally biased region" description="Low complexity" evidence="9">
    <location>
        <begin position="234"/>
        <end position="247"/>
    </location>
</feature>
<dbReference type="SUPFAM" id="SSF48403">
    <property type="entry name" value="Ankyrin repeat"/>
    <property type="match status" value="1"/>
</dbReference>
<feature type="repeat" description="ANK" evidence="7">
    <location>
        <begin position="335"/>
        <end position="367"/>
    </location>
</feature>
<feature type="region of interest" description="Disordered" evidence="9">
    <location>
        <begin position="127"/>
        <end position="147"/>
    </location>
</feature>
<dbReference type="PROSITE" id="PS50088">
    <property type="entry name" value="ANK_REPEAT"/>
    <property type="match status" value="2"/>
</dbReference>
<dbReference type="GO" id="GO:0005634">
    <property type="term" value="C:nucleus"/>
    <property type="evidence" value="ECO:0007669"/>
    <property type="project" value="UniProtKB-SubCell"/>
</dbReference>
<evidence type="ECO:0000313" key="12">
    <source>
        <dbReference type="Proteomes" id="UP000472266"/>
    </source>
</evidence>
<dbReference type="Pfam" id="PF14604">
    <property type="entry name" value="SH3_9"/>
    <property type="match status" value="1"/>
</dbReference>
<evidence type="ECO:0000256" key="5">
    <source>
        <dbReference type="ARBA" id="ARBA00023043"/>
    </source>
</evidence>
<dbReference type="GO" id="GO:0030054">
    <property type="term" value="C:cell junction"/>
    <property type="evidence" value="ECO:0007669"/>
    <property type="project" value="Ensembl"/>
</dbReference>
<evidence type="ECO:0000256" key="4">
    <source>
        <dbReference type="ARBA" id="ARBA00022737"/>
    </source>
</evidence>
<evidence type="ECO:0000313" key="11">
    <source>
        <dbReference type="Ensembl" id="ENSSHBP00005015123.1"/>
    </source>
</evidence>
<evidence type="ECO:0000256" key="7">
    <source>
        <dbReference type="PROSITE-ProRule" id="PRU00023"/>
    </source>
</evidence>
<dbReference type="SUPFAM" id="SSF50044">
    <property type="entry name" value="SH3-domain"/>
    <property type="match status" value="1"/>
</dbReference>
<dbReference type="InterPro" id="IPR036028">
    <property type="entry name" value="SH3-like_dom_sf"/>
</dbReference>
<feature type="domain" description="SH3" evidence="10">
    <location>
        <begin position="401"/>
        <end position="463"/>
    </location>
</feature>
<dbReference type="PANTHER" id="PTHR24131">
    <property type="entry name" value="APOPTOSIS-STIMULATING OF P53 PROTEIN"/>
    <property type="match status" value="1"/>
</dbReference>
<evidence type="ECO:0000256" key="3">
    <source>
        <dbReference type="ARBA" id="ARBA00022703"/>
    </source>
</evidence>
<dbReference type="GO" id="GO:0005829">
    <property type="term" value="C:cytosol"/>
    <property type="evidence" value="ECO:0007669"/>
    <property type="project" value="Ensembl"/>
</dbReference>
<evidence type="ECO:0000256" key="2">
    <source>
        <dbReference type="ARBA" id="ARBA00022443"/>
    </source>
</evidence>
<dbReference type="Ensembl" id="ENSSHBT00005018128.1">
    <property type="protein sequence ID" value="ENSSHBP00005015123.1"/>
    <property type="gene ID" value="ENSSHBG00005013247.1"/>
</dbReference>
<dbReference type="Proteomes" id="UP000472266">
    <property type="component" value="Unplaced"/>
</dbReference>
<dbReference type="SMART" id="SM00248">
    <property type="entry name" value="ANK"/>
    <property type="match status" value="2"/>
</dbReference>
<dbReference type="AlphaFoldDB" id="A0A672UM29"/>
<evidence type="ECO:0000256" key="1">
    <source>
        <dbReference type="ARBA" id="ARBA00004123"/>
    </source>
</evidence>
<dbReference type="InterPro" id="IPR047163">
    <property type="entry name" value="ASPP1/2"/>
</dbReference>
<gene>
    <name evidence="11" type="primary">PPP1R13L</name>
</gene>
<reference evidence="11" key="1">
    <citation type="submission" date="2025-08" db="UniProtKB">
        <authorList>
            <consortium name="Ensembl"/>
        </authorList>
    </citation>
    <scope>IDENTIFICATION</scope>
</reference>
<dbReference type="GO" id="GO:0042802">
    <property type="term" value="F:identical protein binding"/>
    <property type="evidence" value="ECO:0007669"/>
    <property type="project" value="Ensembl"/>
</dbReference>
<dbReference type="InterPro" id="IPR036770">
    <property type="entry name" value="Ankyrin_rpt-contain_sf"/>
</dbReference>
<dbReference type="PROSITE" id="PS50297">
    <property type="entry name" value="ANK_REP_REGION"/>
    <property type="match status" value="2"/>
</dbReference>
<dbReference type="InterPro" id="IPR002110">
    <property type="entry name" value="Ankyrin_rpt"/>
</dbReference>
<dbReference type="GO" id="GO:0006915">
    <property type="term" value="P:apoptotic process"/>
    <property type="evidence" value="ECO:0007669"/>
    <property type="project" value="UniProtKB-KW"/>
</dbReference>
<accession>A0A672UM29</accession>
<keyword evidence="2 8" id="KW-0728">SH3 domain</keyword>
<sequence length="463" mass="47987">MQHWGAQGGLGGTGGCSTRGAQGGLGGTGGCSTGGHRGVWGAQGGLGGTGGCSTGGHRGVWAQGGLGGTGGCSTGGHREVWGAQGGLGDTGALCSGPPAAAARPVPPDAALPEAEPELERLLSGAEAEGLQRPLSPTRLQPLLPPEAQRDPEFQAVARSLAEMPRPLKRRGSMEQSPGPPPRARQYQQLITRLLHHPPPAPGDPDLPPPPAAADTEGRQSPPAEPPPASPAPAPVSAHHVPSSPPVELRSALRDPASPRKRPGARVRLNPLVLLLDAALTGELDVVQQAVAELNDPSQPNDEGITALHNAICGAHYSIVEFLIASGANVNSPDSHGWTPLHCAASCNDTGVCVALVRHGAAIFATTTSDGSLAVEKCDPYREGYSDCYNYLTEVEQGMGVLNSGVVYALWDYSAALGDELSFREGEPVTVLRRQRPGDVDWWWGSLYGHEGFVPRNYFGRVGP</sequence>
<dbReference type="GO" id="GO:0042981">
    <property type="term" value="P:regulation of apoptotic process"/>
    <property type="evidence" value="ECO:0007669"/>
    <property type="project" value="InterPro"/>
</dbReference>
<dbReference type="Gene3D" id="1.25.40.20">
    <property type="entry name" value="Ankyrin repeat-containing domain"/>
    <property type="match status" value="1"/>
</dbReference>
<name>A0A672UM29_STRHB</name>
<keyword evidence="4" id="KW-0677">Repeat</keyword>
<feature type="region of interest" description="Disordered" evidence="9">
    <location>
        <begin position="162"/>
        <end position="263"/>
    </location>
</feature>
<reference evidence="11" key="2">
    <citation type="submission" date="2025-09" db="UniProtKB">
        <authorList>
            <consortium name="Ensembl"/>
        </authorList>
    </citation>
    <scope>IDENTIFICATION</scope>
</reference>
<keyword evidence="3" id="KW-0053">Apoptosis</keyword>